<dbReference type="PIRSF" id="PIRSF010044">
    <property type="entry name" value="UCP010044"/>
    <property type="match status" value="1"/>
</dbReference>
<evidence type="ECO:0000313" key="5">
    <source>
        <dbReference type="EMBL" id="KPM12074.1"/>
    </source>
</evidence>
<comment type="similarity">
    <text evidence="3 4">Belongs to the PSMG2 family.</text>
</comment>
<keyword evidence="5" id="KW-0647">Proteasome</keyword>
<dbReference type="GO" id="GO:0005829">
    <property type="term" value="C:cytosol"/>
    <property type="evidence" value="ECO:0007669"/>
    <property type="project" value="TreeGrafter"/>
</dbReference>
<dbReference type="OrthoDB" id="10260712at2759"/>
<dbReference type="AlphaFoldDB" id="A0A132AM77"/>
<dbReference type="Gene3D" id="3.40.50.10900">
    <property type="entry name" value="PAC-like subunit"/>
    <property type="match status" value="2"/>
</dbReference>
<evidence type="ECO:0000256" key="1">
    <source>
        <dbReference type="ARBA" id="ARBA00019186"/>
    </source>
</evidence>
<dbReference type="PANTHER" id="PTHR12970">
    <property type="entry name" value="PROTEASOME ASSEMBLY CHAPERONE 2"/>
    <property type="match status" value="1"/>
</dbReference>
<dbReference type="PANTHER" id="PTHR12970:SF1">
    <property type="entry name" value="PROTEASOME ASSEMBLY CHAPERONE 2"/>
    <property type="match status" value="1"/>
</dbReference>
<gene>
    <name evidence="5" type="ORF">QR98_0106550</name>
</gene>
<proteinExistence type="inferred from homology"/>
<dbReference type="InterPro" id="IPR016562">
    <property type="entry name" value="Proteasome_assmbl_chp_2_euk"/>
</dbReference>
<dbReference type="InterPro" id="IPR038389">
    <property type="entry name" value="PSMG2_sf"/>
</dbReference>
<dbReference type="Proteomes" id="UP000616769">
    <property type="component" value="Unassembled WGS sequence"/>
</dbReference>
<dbReference type="InterPro" id="IPR019151">
    <property type="entry name" value="Proteasome_assmbl_chaperone_2"/>
</dbReference>
<comment type="function">
    <text evidence="4">Chaperone protein which promotes assembly of the 20S proteasome as part of a heterodimer with PSMG1.</text>
</comment>
<dbReference type="VEuPathDB" id="VectorBase:SSCA004107"/>
<organism evidence="5 6">
    <name type="scientific">Sarcoptes scabiei</name>
    <name type="common">Itch mite</name>
    <name type="synonym">Acarus scabiei</name>
    <dbReference type="NCBI Taxonomy" id="52283"/>
    <lineage>
        <taxon>Eukaryota</taxon>
        <taxon>Metazoa</taxon>
        <taxon>Ecdysozoa</taxon>
        <taxon>Arthropoda</taxon>
        <taxon>Chelicerata</taxon>
        <taxon>Arachnida</taxon>
        <taxon>Acari</taxon>
        <taxon>Acariformes</taxon>
        <taxon>Sarcoptiformes</taxon>
        <taxon>Astigmata</taxon>
        <taxon>Psoroptidia</taxon>
        <taxon>Sarcoptoidea</taxon>
        <taxon>Sarcoptidae</taxon>
        <taxon>Sarcoptinae</taxon>
        <taxon>Sarcoptes</taxon>
    </lineage>
</organism>
<evidence type="ECO:0000256" key="3">
    <source>
        <dbReference type="ARBA" id="ARBA00025745"/>
    </source>
</evidence>
<dbReference type="GO" id="GO:0005634">
    <property type="term" value="C:nucleus"/>
    <property type="evidence" value="ECO:0007669"/>
    <property type="project" value="TreeGrafter"/>
</dbReference>
<accession>A0A132AM77</accession>
<keyword evidence="2 4" id="KW-0143">Chaperone</keyword>
<dbReference type="GO" id="GO:0000502">
    <property type="term" value="C:proteasome complex"/>
    <property type="evidence" value="ECO:0007669"/>
    <property type="project" value="UniProtKB-KW"/>
</dbReference>
<name>A0A132AM77_SARSC</name>
<comment type="caution">
    <text evidence="5">The sequence shown here is derived from an EMBL/GenBank/DDBJ whole genome shotgun (WGS) entry which is preliminary data.</text>
</comment>
<dbReference type="Pfam" id="PF09754">
    <property type="entry name" value="PAC2"/>
    <property type="match status" value="1"/>
</dbReference>
<dbReference type="EMBL" id="JXLN01018762">
    <property type="protein sequence ID" value="KPM12074.1"/>
    <property type="molecule type" value="Genomic_DNA"/>
</dbReference>
<evidence type="ECO:0000313" key="6">
    <source>
        <dbReference type="Proteomes" id="UP000616769"/>
    </source>
</evidence>
<dbReference type="GO" id="GO:0043248">
    <property type="term" value="P:proteasome assembly"/>
    <property type="evidence" value="ECO:0007669"/>
    <property type="project" value="TreeGrafter"/>
</dbReference>
<sequence>MRFKFVPIDSDRESDQQLWQDYVLIWPCVSVGNVPQLAIDLLINHLLEHPDEPDNGSAPKQSKDLRLAGYIHSEYVKPFAGPDPFKSFGSLLSTSIQVFVSDSLKLVVVQQRSPLNKEYRNEFQTELSNWLSLHQFKMILLLSSSFNHFLAPEFFDANPFLMMSLVSESIDPSLSIKPVPKLDPLSKKPSPVGKYCLSGSGSALSFMKHFTFKNPQTPIISLFLFCSEGDNRKHSTRMVDDVVRILNEIGSNIIFPSKLSEPFSWRSMFGDEPPTEIY</sequence>
<comment type="subunit">
    <text evidence="4">Forms a heterodimer with PSMG1.</text>
</comment>
<protein>
    <recommendedName>
        <fullName evidence="1 4">Proteasome assembly chaperone 2</fullName>
    </recommendedName>
</protein>
<evidence type="ECO:0000256" key="2">
    <source>
        <dbReference type="ARBA" id="ARBA00023186"/>
    </source>
</evidence>
<reference evidence="5 6" key="1">
    <citation type="journal article" date="2015" name="Parasit. Vectors">
        <title>Draft genome of the scabies mite.</title>
        <authorList>
            <person name="Rider S.D.Jr."/>
            <person name="Morgan M.S."/>
            <person name="Arlian L.G."/>
        </authorList>
    </citation>
    <scope>NUCLEOTIDE SEQUENCE [LARGE SCALE GENOMIC DNA]</scope>
    <source>
        <strain evidence="5">Arlian Lab</strain>
    </source>
</reference>
<evidence type="ECO:0000256" key="4">
    <source>
        <dbReference type="PIRNR" id="PIRNR010044"/>
    </source>
</evidence>